<dbReference type="Proteomes" id="UP001597260">
    <property type="component" value="Unassembled WGS sequence"/>
</dbReference>
<name>A0ABW3Y820_9ACTN</name>
<keyword evidence="2" id="KW-1185">Reference proteome</keyword>
<protein>
    <submittedName>
        <fullName evidence="1">Uncharacterized protein</fullName>
    </submittedName>
</protein>
<gene>
    <name evidence="1" type="ORF">ACFQ4H_05805</name>
</gene>
<proteinExistence type="predicted"/>
<evidence type="ECO:0000313" key="2">
    <source>
        <dbReference type="Proteomes" id="UP001597260"/>
    </source>
</evidence>
<evidence type="ECO:0000313" key="1">
    <source>
        <dbReference type="EMBL" id="MFD1320604.1"/>
    </source>
</evidence>
<comment type="caution">
    <text evidence="1">The sequence shown here is derived from an EMBL/GenBank/DDBJ whole genome shotgun (WGS) entry which is preliminary data.</text>
</comment>
<reference evidence="2" key="1">
    <citation type="journal article" date="2019" name="Int. J. Syst. Evol. Microbiol.">
        <title>The Global Catalogue of Microorganisms (GCM) 10K type strain sequencing project: providing services to taxonomists for standard genome sequencing and annotation.</title>
        <authorList>
            <consortium name="The Broad Institute Genomics Platform"/>
            <consortium name="The Broad Institute Genome Sequencing Center for Infectious Disease"/>
            <person name="Wu L."/>
            <person name="Ma J."/>
        </authorList>
    </citation>
    <scope>NUCLEOTIDE SEQUENCE [LARGE SCALE GENOMIC DNA]</scope>
    <source>
        <strain evidence="2">JCM 31037</strain>
    </source>
</reference>
<sequence length="56" mass="6411">MATRADLTADLITEIIATDHDWLLHSLALNRHLPYAVRLRLAEHRDPAVRAALARW</sequence>
<dbReference type="RefSeq" id="WP_377567762.1">
    <property type="nucleotide sequence ID" value="NZ_JBHTMP010000006.1"/>
</dbReference>
<dbReference type="EMBL" id="JBHTMP010000006">
    <property type="protein sequence ID" value="MFD1320604.1"/>
    <property type="molecule type" value="Genomic_DNA"/>
</dbReference>
<organism evidence="1 2">
    <name type="scientific">Micromonospora sonneratiae</name>
    <dbReference type="NCBI Taxonomy" id="1184706"/>
    <lineage>
        <taxon>Bacteria</taxon>
        <taxon>Bacillati</taxon>
        <taxon>Actinomycetota</taxon>
        <taxon>Actinomycetes</taxon>
        <taxon>Micromonosporales</taxon>
        <taxon>Micromonosporaceae</taxon>
        <taxon>Micromonospora</taxon>
    </lineage>
</organism>
<accession>A0ABW3Y820</accession>